<dbReference type="AlphaFoldDB" id="A0A4P6JUF4"/>
<protein>
    <submittedName>
        <fullName evidence="2">Universal stress protein</fullName>
    </submittedName>
</protein>
<dbReference type="InterPro" id="IPR014729">
    <property type="entry name" value="Rossmann-like_a/b/a_fold"/>
</dbReference>
<dbReference type="OrthoDB" id="164038at2"/>
<proteinExistence type="predicted"/>
<dbReference type="KEGG" id="kbs:EPA93_25220"/>
<accession>A0A4P6JUF4</accession>
<keyword evidence="3" id="KW-1185">Reference proteome</keyword>
<feature type="domain" description="UspA" evidence="1">
    <location>
        <begin position="40"/>
        <end position="158"/>
    </location>
</feature>
<dbReference type="CDD" id="cd00293">
    <property type="entry name" value="USP-like"/>
    <property type="match status" value="1"/>
</dbReference>
<sequence length="169" mass="18322">MVHLWGSRAKEETEMSKSALGEDTRGDIAVVICGEKLDFNLVYLGCQMAKGAKRKVHLVHVIEVPRALPLKAVLTQESERADKLLNSAMVIAEKVGCDAVAEVVQARDAGPAIVDEAKDHHCALILIGLVRNSDKTQYDLGKTVPFVLANATCRVWLVQDPAPQPVMVG</sequence>
<reference evidence="2 3" key="1">
    <citation type="submission" date="2019-01" db="EMBL/GenBank/DDBJ databases">
        <title>Ktedonosporobacter rubrisoli SCAWS-G2.</title>
        <authorList>
            <person name="Huang Y."/>
            <person name="Yan B."/>
        </authorList>
    </citation>
    <scope>NUCLEOTIDE SEQUENCE [LARGE SCALE GENOMIC DNA]</scope>
    <source>
        <strain evidence="2 3">SCAWS-G2</strain>
    </source>
</reference>
<dbReference type="Gene3D" id="3.40.50.620">
    <property type="entry name" value="HUPs"/>
    <property type="match status" value="1"/>
</dbReference>
<dbReference type="Pfam" id="PF00582">
    <property type="entry name" value="Usp"/>
    <property type="match status" value="1"/>
</dbReference>
<organism evidence="2 3">
    <name type="scientific">Ktedonosporobacter rubrisoli</name>
    <dbReference type="NCBI Taxonomy" id="2509675"/>
    <lineage>
        <taxon>Bacteria</taxon>
        <taxon>Bacillati</taxon>
        <taxon>Chloroflexota</taxon>
        <taxon>Ktedonobacteria</taxon>
        <taxon>Ktedonobacterales</taxon>
        <taxon>Ktedonosporobacteraceae</taxon>
        <taxon>Ktedonosporobacter</taxon>
    </lineage>
</organism>
<dbReference type="InterPro" id="IPR006016">
    <property type="entry name" value="UspA"/>
</dbReference>
<evidence type="ECO:0000259" key="1">
    <source>
        <dbReference type="Pfam" id="PF00582"/>
    </source>
</evidence>
<evidence type="ECO:0000313" key="2">
    <source>
        <dbReference type="EMBL" id="QBD79104.1"/>
    </source>
</evidence>
<dbReference type="EMBL" id="CP035758">
    <property type="protein sequence ID" value="QBD79104.1"/>
    <property type="molecule type" value="Genomic_DNA"/>
</dbReference>
<evidence type="ECO:0000313" key="3">
    <source>
        <dbReference type="Proteomes" id="UP000290365"/>
    </source>
</evidence>
<dbReference type="Proteomes" id="UP000290365">
    <property type="component" value="Chromosome"/>
</dbReference>
<dbReference type="SUPFAM" id="SSF52402">
    <property type="entry name" value="Adenine nucleotide alpha hydrolases-like"/>
    <property type="match status" value="1"/>
</dbReference>
<gene>
    <name evidence="2" type="ORF">EPA93_25220</name>
</gene>
<name>A0A4P6JUF4_KTERU</name>